<dbReference type="InterPro" id="IPR004291">
    <property type="entry name" value="Transposase_IS66_central"/>
</dbReference>
<evidence type="ECO:0000259" key="2">
    <source>
        <dbReference type="Pfam" id="PF03050"/>
    </source>
</evidence>
<dbReference type="AlphaFoldDB" id="A0AA41YQT8"/>
<feature type="domain" description="Transposase TnpC homeodomain" evidence="4">
    <location>
        <begin position="57"/>
        <end position="129"/>
    </location>
</feature>
<dbReference type="Pfam" id="PF13007">
    <property type="entry name" value="LZ_Tnp_IS66"/>
    <property type="match status" value="1"/>
</dbReference>
<comment type="caution">
    <text evidence="5">The sequence shown here is derived from an EMBL/GenBank/DDBJ whole genome shotgun (WGS) entry which is preliminary data.</text>
</comment>
<evidence type="ECO:0000259" key="4">
    <source>
        <dbReference type="Pfam" id="PF13007"/>
    </source>
</evidence>
<evidence type="ECO:0000313" key="6">
    <source>
        <dbReference type="Proteomes" id="UP001165679"/>
    </source>
</evidence>
<dbReference type="PANTHER" id="PTHR33678:SF1">
    <property type="entry name" value="BLL1576 PROTEIN"/>
    <property type="match status" value="1"/>
</dbReference>
<evidence type="ECO:0000313" key="5">
    <source>
        <dbReference type="EMBL" id="MCW3474938.1"/>
    </source>
</evidence>
<dbReference type="NCBIfam" id="NF033517">
    <property type="entry name" value="transpos_IS66"/>
    <property type="match status" value="1"/>
</dbReference>
<keyword evidence="6" id="KW-1185">Reference proteome</keyword>
<evidence type="ECO:0000259" key="3">
    <source>
        <dbReference type="Pfam" id="PF13005"/>
    </source>
</evidence>
<dbReference type="EMBL" id="JAPDNT010000006">
    <property type="protein sequence ID" value="MCW3474938.1"/>
    <property type="molecule type" value="Genomic_DNA"/>
</dbReference>
<accession>A0AA41YQT8</accession>
<dbReference type="InterPro" id="IPR024474">
    <property type="entry name" value="Znf_dom_IS66"/>
</dbReference>
<dbReference type="RefSeq" id="WP_264713611.1">
    <property type="nucleotide sequence ID" value="NZ_JAPDNT010000006.1"/>
</dbReference>
<dbReference type="Pfam" id="PF03050">
    <property type="entry name" value="DDE_Tnp_IS66"/>
    <property type="match status" value="1"/>
</dbReference>
<feature type="domain" description="Transposase IS66 central" evidence="2">
    <location>
        <begin position="192"/>
        <end position="287"/>
    </location>
</feature>
<dbReference type="InterPro" id="IPR052344">
    <property type="entry name" value="Transposase-related"/>
</dbReference>
<gene>
    <name evidence="5" type="ORF">OL599_10135</name>
</gene>
<proteinExistence type="predicted"/>
<dbReference type="PANTHER" id="PTHR33678">
    <property type="entry name" value="BLL1576 PROTEIN"/>
    <property type="match status" value="1"/>
</dbReference>
<dbReference type="Pfam" id="PF13005">
    <property type="entry name" value="zf-IS66"/>
    <property type="match status" value="1"/>
</dbReference>
<name>A0AA41YQT8_9PROT</name>
<dbReference type="Proteomes" id="UP001165679">
    <property type="component" value="Unassembled WGS sequence"/>
</dbReference>
<feature type="domain" description="Transposase IS66 zinc-finger binding" evidence="3">
    <location>
        <begin position="135"/>
        <end position="178"/>
    </location>
</feature>
<dbReference type="InterPro" id="IPR024463">
    <property type="entry name" value="Transposase_TnpC_homeodom"/>
</dbReference>
<feature type="region of interest" description="Disordered" evidence="1">
    <location>
        <begin position="96"/>
        <end position="120"/>
    </location>
</feature>
<protein>
    <submittedName>
        <fullName evidence="5">IS66 family transposase</fullName>
    </submittedName>
</protein>
<evidence type="ECO:0000256" key="1">
    <source>
        <dbReference type="SAM" id="MobiDB-lite"/>
    </source>
</evidence>
<sequence>MPDTTAALPDDVATLKAMLLAQTAELAQSRALRQAQEADLAAARAGLIEQRFEIEALKSRLARLLRLTFGRSSEKLRDQVEQLELTLTDIDEMLGEITPANGPADGQSEAGGRKPARRPLPEALPRDVVEHAAACACPACGGALRPFGEDVTEILDYVPGSFRVIRHVRPKLSCRSCETIAQAPAPNLPIRRGRAGPGLLAHVLVGKYCDHLPLHRQAEIYAREDIDLSRSTLADMVGQVAALIRPLVDALAKHVMAGERVHADDTEVPVLEPGLGRTRKARLWTYLWTVPAPQGHSC</sequence>
<organism evidence="5 6">
    <name type="scientific">Limobrevibacterium gyesilva</name>
    <dbReference type="NCBI Taxonomy" id="2991712"/>
    <lineage>
        <taxon>Bacteria</taxon>
        <taxon>Pseudomonadati</taxon>
        <taxon>Pseudomonadota</taxon>
        <taxon>Alphaproteobacteria</taxon>
        <taxon>Acetobacterales</taxon>
        <taxon>Acetobacteraceae</taxon>
        <taxon>Limobrevibacterium</taxon>
    </lineage>
</organism>
<reference evidence="5" key="2">
    <citation type="submission" date="2022-10" db="EMBL/GenBank/DDBJ databases">
        <authorList>
            <person name="Trinh H.N."/>
        </authorList>
    </citation>
    <scope>NUCLEOTIDE SEQUENCE</scope>
    <source>
        <strain evidence="5">RN2-1</strain>
    </source>
</reference>
<reference evidence="5" key="1">
    <citation type="submission" date="2022-09" db="EMBL/GenBank/DDBJ databases">
        <title>Rhodovastum sp. nov. RN2-1 isolated from soil in Seongnam, South Korea.</title>
        <authorList>
            <person name="Le N.T."/>
        </authorList>
    </citation>
    <scope>NUCLEOTIDE SEQUENCE</scope>
    <source>
        <strain evidence="5">RN2-1</strain>
    </source>
</reference>